<protein>
    <recommendedName>
        <fullName evidence="2">Glycosyltransferase 2-like domain-containing protein</fullName>
    </recommendedName>
</protein>
<keyword evidence="1" id="KW-0802">TPR repeat</keyword>
<dbReference type="InterPro" id="IPR019734">
    <property type="entry name" value="TPR_rpt"/>
</dbReference>
<dbReference type="InterPro" id="IPR029044">
    <property type="entry name" value="Nucleotide-diphossugar_trans"/>
</dbReference>
<comment type="caution">
    <text evidence="3">The sequence shown here is derived from an EMBL/GenBank/DDBJ whole genome shotgun (WGS) entry which is preliminary data.</text>
</comment>
<name>A0A2M7G530_9BACT</name>
<sequence length="343" mass="39755">MQKQPLISVITPLYNYEKFIGGCIESVLAQTYPHVEMVIVDDESTDHSAEVVREYAQKYPQIHYIYQSGKKLGPWKMGVVPAINTAIQAAQGEYIAWLSADDLACPERLSHSLAVFTEQFPDDDRLAMVYADTYLEVHERECFDKVPLPLADVEKAFDTQGYVRWQSRDQDYGEGLLLQNFKNNVINGSTSLIRKCVFDEIGLFDSAYPLVHDYEMWMRMLLKGYRIQFLAEPLIISRIHTVNVPRWHACQQEAKQLIHKIWMDYALEELCLSPSAGSDERADFHSALGETFAEKRMFDLAISEFRRSMELSGRSDLYFDVYKQVVLSYLFPVYRLLRYGHRL</sequence>
<dbReference type="PANTHER" id="PTHR22916:SF3">
    <property type="entry name" value="UDP-GLCNAC:BETAGAL BETA-1,3-N-ACETYLGLUCOSAMINYLTRANSFERASE-LIKE PROTEIN 1"/>
    <property type="match status" value="1"/>
</dbReference>
<feature type="repeat" description="TPR" evidence="1">
    <location>
        <begin position="282"/>
        <end position="315"/>
    </location>
</feature>
<gene>
    <name evidence="3" type="ORF">COW36_10235</name>
</gene>
<evidence type="ECO:0000313" key="4">
    <source>
        <dbReference type="Proteomes" id="UP000231019"/>
    </source>
</evidence>
<dbReference type="AlphaFoldDB" id="A0A2M7G530"/>
<dbReference type="Pfam" id="PF00535">
    <property type="entry name" value="Glycos_transf_2"/>
    <property type="match status" value="1"/>
</dbReference>
<evidence type="ECO:0000313" key="3">
    <source>
        <dbReference type="EMBL" id="PIW17011.1"/>
    </source>
</evidence>
<dbReference type="GO" id="GO:0016758">
    <property type="term" value="F:hexosyltransferase activity"/>
    <property type="evidence" value="ECO:0007669"/>
    <property type="project" value="UniProtKB-ARBA"/>
</dbReference>
<dbReference type="EMBL" id="PFFQ01000031">
    <property type="protein sequence ID" value="PIW17011.1"/>
    <property type="molecule type" value="Genomic_DNA"/>
</dbReference>
<dbReference type="InterPro" id="IPR001173">
    <property type="entry name" value="Glyco_trans_2-like"/>
</dbReference>
<accession>A0A2M7G530</accession>
<dbReference type="SUPFAM" id="SSF53448">
    <property type="entry name" value="Nucleotide-diphospho-sugar transferases"/>
    <property type="match status" value="1"/>
</dbReference>
<proteinExistence type="predicted"/>
<evidence type="ECO:0000256" key="1">
    <source>
        <dbReference type="PROSITE-ProRule" id="PRU00339"/>
    </source>
</evidence>
<reference evidence="3 4" key="1">
    <citation type="submission" date="2017-09" db="EMBL/GenBank/DDBJ databases">
        <title>Depth-based differentiation of microbial function through sediment-hosted aquifers and enrichment of novel symbionts in the deep terrestrial subsurface.</title>
        <authorList>
            <person name="Probst A.J."/>
            <person name="Ladd B."/>
            <person name="Jarett J.K."/>
            <person name="Geller-Mcgrath D.E."/>
            <person name="Sieber C.M."/>
            <person name="Emerson J.B."/>
            <person name="Anantharaman K."/>
            <person name="Thomas B.C."/>
            <person name="Malmstrom R."/>
            <person name="Stieglmeier M."/>
            <person name="Klingl A."/>
            <person name="Woyke T."/>
            <person name="Ryan C.M."/>
            <person name="Banfield J.F."/>
        </authorList>
    </citation>
    <scope>NUCLEOTIDE SEQUENCE [LARGE SCALE GENOMIC DNA]</scope>
    <source>
        <strain evidence="3">CG17_big_fil_post_rev_8_21_14_2_50_48_46</strain>
    </source>
</reference>
<feature type="domain" description="Glycosyltransferase 2-like" evidence="2">
    <location>
        <begin position="8"/>
        <end position="118"/>
    </location>
</feature>
<dbReference type="Proteomes" id="UP000231019">
    <property type="component" value="Unassembled WGS sequence"/>
</dbReference>
<organism evidence="3 4">
    <name type="scientific">bacterium (Candidatus Blackallbacteria) CG17_big_fil_post_rev_8_21_14_2_50_48_46</name>
    <dbReference type="NCBI Taxonomy" id="2014261"/>
    <lineage>
        <taxon>Bacteria</taxon>
        <taxon>Candidatus Blackallbacteria</taxon>
    </lineage>
</organism>
<dbReference type="Gene3D" id="3.90.550.10">
    <property type="entry name" value="Spore Coat Polysaccharide Biosynthesis Protein SpsA, Chain A"/>
    <property type="match status" value="1"/>
</dbReference>
<evidence type="ECO:0000259" key="2">
    <source>
        <dbReference type="Pfam" id="PF00535"/>
    </source>
</evidence>
<dbReference type="PROSITE" id="PS50005">
    <property type="entry name" value="TPR"/>
    <property type="match status" value="1"/>
</dbReference>
<dbReference type="PANTHER" id="PTHR22916">
    <property type="entry name" value="GLYCOSYLTRANSFERASE"/>
    <property type="match status" value="1"/>
</dbReference>